<evidence type="ECO:0000256" key="6">
    <source>
        <dbReference type="ARBA" id="ARBA00022989"/>
    </source>
</evidence>
<name>A0A7S3AAL8_9RHOD</name>
<gene>
    <name evidence="10" type="ORF">RMAR00112_LOCUS35137</name>
</gene>
<evidence type="ECO:0000256" key="5">
    <source>
        <dbReference type="ARBA" id="ARBA00022792"/>
    </source>
</evidence>
<comment type="similarity">
    <text evidence="2 9">Belongs to the mitochondrial pyruvate carrier (MPC) (TC 2.A.105) family.</text>
</comment>
<evidence type="ECO:0000256" key="1">
    <source>
        <dbReference type="ARBA" id="ARBA00004448"/>
    </source>
</evidence>
<evidence type="ECO:0000256" key="7">
    <source>
        <dbReference type="ARBA" id="ARBA00023128"/>
    </source>
</evidence>
<proteinExistence type="inferred from homology"/>
<sequence>MAVARLRAFLDHPAGPKTIFFWAPMMKWGLVVAGLADLNRPVEKISVPQSMALACTGLIWVRYSFVIIPKNYNLALVNFFVGGTGMYQLSRVFKARMEASRSLNAVRE</sequence>
<dbReference type="Pfam" id="PF03650">
    <property type="entry name" value="MPC"/>
    <property type="match status" value="1"/>
</dbReference>
<dbReference type="InterPro" id="IPR005336">
    <property type="entry name" value="MPC"/>
</dbReference>
<evidence type="ECO:0000256" key="4">
    <source>
        <dbReference type="ARBA" id="ARBA00022692"/>
    </source>
</evidence>
<evidence type="ECO:0000256" key="9">
    <source>
        <dbReference type="RuleBase" id="RU363100"/>
    </source>
</evidence>
<keyword evidence="8" id="KW-0472">Membrane</keyword>
<dbReference type="AlphaFoldDB" id="A0A7S3AAL8"/>
<keyword evidence="6" id="KW-1133">Transmembrane helix</keyword>
<keyword evidence="3 9" id="KW-0813">Transport</keyword>
<comment type="function">
    <text evidence="9">Mediates the uptake of pyruvate into mitochondria.</text>
</comment>
<keyword evidence="4" id="KW-0812">Transmembrane</keyword>
<keyword evidence="7 9" id="KW-0496">Mitochondrion</keyword>
<evidence type="ECO:0000256" key="3">
    <source>
        <dbReference type="ARBA" id="ARBA00022448"/>
    </source>
</evidence>
<evidence type="ECO:0000313" key="10">
    <source>
        <dbReference type="EMBL" id="CAE0067061.1"/>
    </source>
</evidence>
<evidence type="ECO:0000256" key="2">
    <source>
        <dbReference type="ARBA" id="ARBA00006416"/>
    </source>
</evidence>
<dbReference type="PANTHER" id="PTHR14154">
    <property type="entry name" value="UPF0041 BRAIN PROTEIN 44-RELATED"/>
    <property type="match status" value="1"/>
</dbReference>
<keyword evidence="5 9" id="KW-0999">Mitochondrion inner membrane</keyword>
<dbReference type="EMBL" id="HBHW01045230">
    <property type="protein sequence ID" value="CAE0067061.1"/>
    <property type="molecule type" value="Transcribed_RNA"/>
</dbReference>
<organism evidence="10">
    <name type="scientific">Rhodosorus marinus</name>
    <dbReference type="NCBI Taxonomy" id="101924"/>
    <lineage>
        <taxon>Eukaryota</taxon>
        <taxon>Rhodophyta</taxon>
        <taxon>Stylonematophyceae</taxon>
        <taxon>Stylonematales</taxon>
        <taxon>Stylonemataceae</taxon>
        <taxon>Rhodosorus</taxon>
    </lineage>
</organism>
<comment type="subcellular location">
    <subcellularLocation>
        <location evidence="1 9">Mitochondrion inner membrane</location>
        <topology evidence="1 9">Multi-pass membrane protein</topology>
    </subcellularLocation>
</comment>
<evidence type="ECO:0000256" key="8">
    <source>
        <dbReference type="ARBA" id="ARBA00023136"/>
    </source>
</evidence>
<protein>
    <recommendedName>
        <fullName evidence="9">Mitochondrial pyruvate carrier</fullName>
    </recommendedName>
</protein>
<reference evidence="10" key="1">
    <citation type="submission" date="2021-01" db="EMBL/GenBank/DDBJ databases">
        <authorList>
            <person name="Corre E."/>
            <person name="Pelletier E."/>
            <person name="Niang G."/>
            <person name="Scheremetjew M."/>
            <person name="Finn R."/>
            <person name="Kale V."/>
            <person name="Holt S."/>
            <person name="Cochrane G."/>
            <person name="Meng A."/>
            <person name="Brown T."/>
            <person name="Cohen L."/>
        </authorList>
    </citation>
    <scope>NUCLEOTIDE SEQUENCE</scope>
    <source>
        <strain evidence="10">CCMP 769</strain>
    </source>
</reference>
<dbReference type="GO" id="GO:0006850">
    <property type="term" value="P:pyruvate import into mitochondria"/>
    <property type="evidence" value="ECO:0007669"/>
    <property type="project" value="InterPro"/>
</dbReference>
<accession>A0A7S3AAL8</accession>
<dbReference type="GO" id="GO:0005743">
    <property type="term" value="C:mitochondrial inner membrane"/>
    <property type="evidence" value="ECO:0007669"/>
    <property type="project" value="UniProtKB-SubCell"/>
</dbReference>